<name>W4M2W8_9BACT</name>
<organism evidence="2 3">
    <name type="scientific">Candidatus Entotheonella gemina</name>
    <dbReference type="NCBI Taxonomy" id="1429439"/>
    <lineage>
        <taxon>Bacteria</taxon>
        <taxon>Pseudomonadati</taxon>
        <taxon>Nitrospinota/Tectimicrobiota group</taxon>
        <taxon>Candidatus Tectimicrobiota</taxon>
        <taxon>Candidatus Entotheonellia</taxon>
        <taxon>Candidatus Entotheonellales</taxon>
        <taxon>Candidatus Entotheonellaceae</taxon>
        <taxon>Candidatus Entotheonella</taxon>
    </lineage>
</organism>
<sequence>MQPSKDNLFTCFREDHKILGSGFHQLSACLRTGDTVEACALAQHLDAVAGSHIAFEETEFYPRLVPFFGRDAAGRMRDEHRQGLSVIRTLVNRPVDEPLDRDTCDRLLEQSETMETHIADCAELFEAIGRIPAEEQRVLHEKLLAWRQRRPKWTGFAAERRSNPV</sequence>
<keyword evidence="3" id="KW-1185">Reference proteome</keyword>
<evidence type="ECO:0000313" key="3">
    <source>
        <dbReference type="Proteomes" id="UP000019140"/>
    </source>
</evidence>
<dbReference type="EMBL" id="AZHX01001196">
    <property type="protein sequence ID" value="ETX04545.1"/>
    <property type="molecule type" value="Genomic_DNA"/>
</dbReference>
<evidence type="ECO:0000313" key="2">
    <source>
        <dbReference type="EMBL" id="ETX04545.1"/>
    </source>
</evidence>
<proteinExistence type="predicted"/>
<reference evidence="2 3" key="1">
    <citation type="journal article" date="2014" name="Nature">
        <title>An environmental bacterial taxon with a large and distinct metabolic repertoire.</title>
        <authorList>
            <person name="Wilson M.C."/>
            <person name="Mori T."/>
            <person name="Ruckert C."/>
            <person name="Uria A.R."/>
            <person name="Helf M.J."/>
            <person name="Takada K."/>
            <person name="Gernert C."/>
            <person name="Steffens U.A."/>
            <person name="Heycke N."/>
            <person name="Schmitt S."/>
            <person name="Rinke C."/>
            <person name="Helfrich E.J."/>
            <person name="Brachmann A.O."/>
            <person name="Gurgui C."/>
            <person name="Wakimoto T."/>
            <person name="Kracht M."/>
            <person name="Crusemann M."/>
            <person name="Hentschel U."/>
            <person name="Abe I."/>
            <person name="Matsunaga S."/>
            <person name="Kalinowski J."/>
            <person name="Takeyama H."/>
            <person name="Piel J."/>
        </authorList>
    </citation>
    <scope>NUCLEOTIDE SEQUENCE [LARGE SCALE GENOMIC DNA]</scope>
    <source>
        <strain evidence="3">TSY2</strain>
    </source>
</reference>
<dbReference type="InterPro" id="IPR012312">
    <property type="entry name" value="Hemerythrin-like"/>
</dbReference>
<dbReference type="Pfam" id="PF01814">
    <property type="entry name" value="Hemerythrin"/>
    <property type="match status" value="1"/>
</dbReference>
<dbReference type="AlphaFoldDB" id="W4M2W8"/>
<gene>
    <name evidence="2" type="ORF">ETSY2_28195</name>
</gene>
<accession>W4M2W8</accession>
<dbReference type="HOGENOM" id="CLU_1607836_0_0_7"/>
<comment type="caution">
    <text evidence="2">The sequence shown here is derived from an EMBL/GenBank/DDBJ whole genome shotgun (WGS) entry which is preliminary data.</text>
</comment>
<feature type="domain" description="Hemerythrin-like" evidence="1">
    <location>
        <begin position="12"/>
        <end position="109"/>
    </location>
</feature>
<dbReference type="Proteomes" id="UP000019140">
    <property type="component" value="Unassembled WGS sequence"/>
</dbReference>
<protein>
    <recommendedName>
        <fullName evidence="1">Hemerythrin-like domain-containing protein</fullName>
    </recommendedName>
</protein>
<dbReference type="Gene3D" id="1.20.120.520">
    <property type="entry name" value="nmb1532 protein domain like"/>
    <property type="match status" value="1"/>
</dbReference>
<evidence type="ECO:0000259" key="1">
    <source>
        <dbReference type="Pfam" id="PF01814"/>
    </source>
</evidence>